<dbReference type="STRING" id="68775.A0A5C3M3V1"/>
<feature type="coiled-coil region" evidence="1">
    <location>
        <begin position="100"/>
        <end position="127"/>
    </location>
</feature>
<keyword evidence="1" id="KW-0175">Coiled coil</keyword>
<evidence type="ECO:0000313" key="3">
    <source>
        <dbReference type="EMBL" id="TFK38858.1"/>
    </source>
</evidence>
<evidence type="ECO:0000256" key="1">
    <source>
        <dbReference type="SAM" id="Coils"/>
    </source>
</evidence>
<dbReference type="AlphaFoldDB" id="A0A5C3M3V1"/>
<feature type="chain" id="PRO_5023016992" evidence="2">
    <location>
        <begin position="28"/>
        <end position="282"/>
    </location>
</feature>
<evidence type="ECO:0000256" key="2">
    <source>
        <dbReference type="SAM" id="SignalP"/>
    </source>
</evidence>
<evidence type="ECO:0000313" key="4">
    <source>
        <dbReference type="Proteomes" id="UP000308652"/>
    </source>
</evidence>
<keyword evidence="2" id="KW-0732">Signal</keyword>
<reference evidence="3 4" key="1">
    <citation type="journal article" date="2019" name="Nat. Ecol. Evol.">
        <title>Megaphylogeny resolves global patterns of mushroom evolution.</title>
        <authorList>
            <person name="Varga T."/>
            <person name="Krizsan K."/>
            <person name="Foldi C."/>
            <person name="Dima B."/>
            <person name="Sanchez-Garcia M."/>
            <person name="Sanchez-Ramirez S."/>
            <person name="Szollosi G.J."/>
            <person name="Szarkandi J.G."/>
            <person name="Papp V."/>
            <person name="Albert L."/>
            <person name="Andreopoulos W."/>
            <person name="Angelini C."/>
            <person name="Antonin V."/>
            <person name="Barry K.W."/>
            <person name="Bougher N.L."/>
            <person name="Buchanan P."/>
            <person name="Buyck B."/>
            <person name="Bense V."/>
            <person name="Catcheside P."/>
            <person name="Chovatia M."/>
            <person name="Cooper J."/>
            <person name="Damon W."/>
            <person name="Desjardin D."/>
            <person name="Finy P."/>
            <person name="Geml J."/>
            <person name="Haridas S."/>
            <person name="Hughes K."/>
            <person name="Justo A."/>
            <person name="Karasinski D."/>
            <person name="Kautmanova I."/>
            <person name="Kiss B."/>
            <person name="Kocsube S."/>
            <person name="Kotiranta H."/>
            <person name="LaButti K.M."/>
            <person name="Lechner B.E."/>
            <person name="Liimatainen K."/>
            <person name="Lipzen A."/>
            <person name="Lukacs Z."/>
            <person name="Mihaltcheva S."/>
            <person name="Morgado L.N."/>
            <person name="Niskanen T."/>
            <person name="Noordeloos M.E."/>
            <person name="Ohm R.A."/>
            <person name="Ortiz-Santana B."/>
            <person name="Ovrebo C."/>
            <person name="Racz N."/>
            <person name="Riley R."/>
            <person name="Savchenko A."/>
            <person name="Shiryaev A."/>
            <person name="Soop K."/>
            <person name="Spirin V."/>
            <person name="Szebenyi C."/>
            <person name="Tomsovsky M."/>
            <person name="Tulloss R.E."/>
            <person name="Uehling J."/>
            <person name="Grigoriev I.V."/>
            <person name="Vagvolgyi C."/>
            <person name="Papp T."/>
            <person name="Martin F.M."/>
            <person name="Miettinen O."/>
            <person name="Hibbett D.S."/>
            <person name="Nagy L.G."/>
        </authorList>
    </citation>
    <scope>NUCLEOTIDE SEQUENCE [LARGE SCALE GENOMIC DNA]</scope>
    <source>
        <strain evidence="3 4">CBS 166.37</strain>
    </source>
</reference>
<sequence>MVVLAVSFVFTLFGSTLLGALVQPYLSSDTSNPIVRDRIRREWTEELKRHTTWLEMIETQRVRWIQESNEHEILRQKMDREFENWARAREDWALEKAGWEKESESEREKRRKEREMEEKEEKEYRERAGILWSNLQQDPHCLRYGARKYSAKLEHVPESYNPIKACRQTPIAIHGREILPTHCEHQADGTWGIWHVDFNEPWCRTWWSHFNDTGCTTEGSGLRRIEAQLENLHAGDDEKEMCGTTPARFYGLKFDGAMGCSDWDKPQPVGFWDIEDKECLNH</sequence>
<dbReference type="EMBL" id="ML213601">
    <property type="protein sequence ID" value="TFK38858.1"/>
    <property type="molecule type" value="Genomic_DNA"/>
</dbReference>
<dbReference type="OrthoDB" id="3153758at2759"/>
<name>A0A5C3M3V1_9AGAR</name>
<protein>
    <submittedName>
        <fullName evidence="3">Uncharacterized protein</fullName>
    </submittedName>
</protein>
<feature type="signal peptide" evidence="2">
    <location>
        <begin position="1"/>
        <end position="27"/>
    </location>
</feature>
<proteinExistence type="predicted"/>
<accession>A0A5C3M3V1</accession>
<keyword evidence="4" id="KW-1185">Reference proteome</keyword>
<dbReference type="Proteomes" id="UP000308652">
    <property type="component" value="Unassembled WGS sequence"/>
</dbReference>
<gene>
    <name evidence="3" type="ORF">BDQ12DRAFT_604785</name>
</gene>
<organism evidence="3 4">
    <name type="scientific">Crucibulum laeve</name>
    <dbReference type="NCBI Taxonomy" id="68775"/>
    <lineage>
        <taxon>Eukaryota</taxon>
        <taxon>Fungi</taxon>
        <taxon>Dikarya</taxon>
        <taxon>Basidiomycota</taxon>
        <taxon>Agaricomycotina</taxon>
        <taxon>Agaricomycetes</taxon>
        <taxon>Agaricomycetidae</taxon>
        <taxon>Agaricales</taxon>
        <taxon>Agaricineae</taxon>
        <taxon>Nidulariaceae</taxon>
        <taxon>Crucibulum</taxon>
    </lineage>
</organism>